<dbReference type="Gene3D" id="1.20.58.1000">
    <property type="entry name" value="Metal-sensitive repressor, helix protomer"/>
    <property type="match status" value="1"/>
</dbReference>
<reference evidence="1" key="2">
    <citation type="journal article" date="2003" name="Drug Resist. Updat.">
        <title>Insights on antibiotic resistance of Staphylococcus aureus from its whole genome: genomic island SCC.</title>
        <authorList>
            <person name="Ito T."/>
            <person name="Okuma K."/>
            <person name="Xue M.X."/>
            <person name="Yuzawa H."/>
            <person name="Hiramatsu K."/>
        </authorList>
    </citation>
    <scope>NUCLEOTIDE SEQUENCE</scope>
    <source>
        <strain evidence="1">NCTC10442</strain>
    </source>
</reference>
<evidence type="ECO:0008006" key="2">
    <source>
        <dbReference type="Google" id="ProtNLM"/>
    </source>
</evidence>
<dbReference type="OMA" id="QCIVQKD"/>
<dbReference type="InterPro" id="IPR003735">
    <property type="entry name" value="Metal_Tscrpt_repr"/>
</dbReference>
<organism evidence="1">
    <name type="scientific">Staphylococcus aureus</name>
    <dbReference type="NCBI Taxonomy" id="1280"/>
    <lineage>
        <taxon>Bacteria</taxon>
        <taxon>Bacillati</taxon>
        <taxon>Bacillota</taxon>
        <taxon>Bacilli</taxon>
        <taxon>Bacillales</taxon>
        <taxon>Staphylococcaceae</taxon>
        <taxon>Staphylococcus</taxon>
    </lineage>
</organism>
<dbReference type="PANTHER" id="PTHR33677">
    <property type="entry name" value="TRANSCRIPTIONAL REPRESSOR FRMR-RELATED"/>
    <property type="match status" value="1"/>
</dbReference>
<dbReference type="PANTHER" id="PTHR33677:SF5">
    <property type="entry name" value="TRANSCRIPTIONAL REPRESSOR FRMR"/>
    <property type="match status" value="1"/>
</dbReference>
<reference evidence="1" key="1">
    <citation type="journal article" date="2001" name="Antimicrob. Agents Chemother.">
        <title>Structural Comparison of Three Types of Staphylococcal Cassette Chromosome mec Integrated in the Chromosome in Methicillin-Resistant Staphylococcus aureus.</title>
        <authorList>
            <person name="Ito T."/>
            <person name="Katayama Y."/>
            <person name="Asada K."/>
            <person name="Mori N."/>
            <person name="Tsutsumimoto K."/>
            <person name="Hiramatsu K."/>
        </authorList>
    </citation>
    <scope>NUCLEOTIDE SEQUENCE</scope>
    <source>
        <strain evidence="1">NCTC10442</strain>
    </source>
</reference>
<dbReference type="CDD" id="cd10155">
    <property type="entry name" value="BsYrkD-like_DUF156"/>
    <property type="match status" value="1"/>
</dbReference>
<dbReference type="GO" id="GO:0045892">
    <property type="term" value="P:negative regulation of DNA-templated transcription"/>
    <property type="evidence" value="ECO:0007669"/>
    <property type="project" value="UniProtKB-ARBA"/>
</dbReference>
<dbReference type="GO" id="GO:0003677">
    <property type="term" value="F:DNA binding"/>
    <property type="evidence" value="ECO:0007669"/>
    <property type="project" value="InterPro"/>
</dbReference>
<proteinExistence type="predicted"/>
<dbReference type="Pfam" id="PF02583">
    <property type="entry name" value="Trns_repr_metal"/>
    <property type="match status" value="1"/>
</dbReference>
<accession>Q9S0M7</accession>
<evidence type="ECO:0000313" key="1">
    <source>
        <dbReference type="EMBL" id="BAA86632.1"/>
    </source>
</evidence>
<protein>
    <recommendedName>
        <fullName evidence="2">Persulfide-sensing transcriptional repressor CstR</fullName>
    </recommendedName>
</protein>
<dbReference type="InterPro" id="IPR038390">
    <property type="entry name" value="Metal_Tscrpt_repr_sf"/>
</dbReference>
<dbReference type="EMBL" id="AB033763">
    <property type="protein sequence ID" value="BAA86632.1"/>
    <property type="molecule type" value="Genomic_DNA"/>
</dbReference>
<sequence length="88" mass="9873">MTMNYDKKMINRINRIQGQLNGIIKMMEEGKDCKDVITQISASKSSLQRLMGIIISENLIECVKAAADDEESSQELINEAVNLLVKSK</sequence>
<dbReference type="GO" id="GO:0046872">
    <property type="term" value="F:metal ion binding"/>
    <property type="evidence" value="ECO:0007669"/>
    <property type="project" value="InterPro"/>
</dbReference>
<dbReference type="AlphaFoldDB" id="Q9S0M7"/>
<name>Q9S0M7_STAAU</name>